<evidence type="ECO:0000313" key="2">
    <source>
        <dbReference type="EMBL" id="WPU65343.1"/>
    </source>
</evidence>
<evidence type="ECO:0000313" key="3">
    <source>
        <dbReference type="Proteomes" id="UP001324634"/>
    </source>
</evidence>
<sequence length="191" mass="21471">MKGLLLVLALIVSAHSFAGDLFTKTRIFDLDTSNFKIEYAQYNEIPTKTEVRPIPGCDVYADRHPSDCEETVVLEKVAAVSIIVGYKDPSNLHENEIPTWFAFNVRPEEIPAVELASLKAVSWRNPFSKVPVSVAKKNFKLEVKRVQKEVQVMDEANSTICPRENNSFDCEDVIVYKPGLATVNEVTILKK</sequence>
<protein>
    <submittedName>
        <fullName evidence="2">Uncharacterized protein</fullName>
    </submittedName>
</protein>
<dbReference type="AlphaFoldDB" id="A0AAX4HQE9"/>
<feature type="signal peptide" evidence="1">
    <location>
        <begin position="1"/>
        <end position="18"/>
    </location>
</feature>
<keyword evidence="3" id="KW-1185">Reference proteome</keyword>
<accession>A0AAX4HQE9</accession>
<gene>
    <name evidence="2" type="ORF">SOO65_01120</name>
</gene>
<dbReference type="EMBL" id="CP139487">
    <property type="protein sequence ID" value="WPU65343.1"/>
    <property type="molecule type" value="Genomic_DNA"/>
</dbReference>
<dbReference type="KEGG" id="psti:SOO65_01120"/>
<dbReference type="Proteomes" id="UP001324634">
    <property type="component" value="Chromosome"/>
</dbReference>
<proteinExistence type="predicted"/>
<reference evidence="2 3" key="1">
    <citation type="submission" date="2023-11" db="EMBL/GenBank/DDBJ databases">
        <title>Peredibacter starrii A3.12.</title>
        <authorList>
            <person name="Mitchell R.J."/>
        </authorList>
    </citation>
    <scope>NUCLEOTIDE SEQUENCE [LARGE SCALE GENOMIC DNA]</scope>
    <source>
        <strain evidence="2 3">A3.12</strain>
    </source>
</reference>
<dbReference type="RefSeq" id="WP_321395627.1">
    <property type="nucleotide sequence ID" value="NZ_CP139487.1"/>
</dbReference>
<organism evidence="2 3">
    <name type="scientific">Peredibacter starrii</name>
    <dbReference type="NCBI Taxonomy" id="28202"/>
    <lineage>
        <taxon>Bacteria</taxon>
        <taxon>Pseudomonadati</taxon>
        <taxon>Bdellovibrionota</taxon>
        <taxon>Bacteriovoracia</taxon>
        <taxon>Bacteriovoracales</taxon>
        <taxon>Bacteriovoracaceae</taxon>
        <taxon>Peredibacter</taxon>
    </lineage>
</organism>
<feature type="chain" id="PRO_5043802803" evidence="1">
    <location>
        <begin position="19"/>
        <end position="191"/>
    </location>
</feature>
<evidence type="ECO:0000256" key="1">
    <source>
        <dbReference type="SAM" id="SignalP"/>
    </source>
</evidence>
<name>A0AAX4HQE9_9BACT</name>
<keyword evidence="1" id="KW-0732">Signal</keyword>